<organism evidence="3 4">
    <name type="scientific">Alkalispirillum mobile</name>
    <dbReference type="NCBI Taxonomy" id="85925"/>
    <lineage>
        <taxon>Bacteria</taxon>
        <taxon>Pseudomonadati</taxon>
        <taxon>Pseudomonadota</taxon>
        <taxon>Gammaproteobacteria</taxon>
        <taxon>Chromatiales</taxon>
        <taxon>Ectothiorhodospiraceae</taxon>
        <taxon>Alkalispirillum</taxon>
    </lineage>
</organism>
<dbReference type="Proteomes" id="UP000275461">
    <property type="component" value="Unassembled WGS sequence"/>
</dbReference>
<sequence>MQAQPGPDHAAARRSAAPQYWRRAAGLAALLFLLFSAALPAGEPSQGQAPDPALREALREAMDSNESFDNRHAAQVWLVAMSQQLDRQVPDPDKRMRILRKVHAEASRAGLDPQLVLAVIHVESNFNRFAVSTAGARGIMQIMPFWLDEIGEAGDNLFDLRTNLRFGTTILAHYLDIENGDTTRALARYNGSLGQTWYPERVYRALNRHYRFD</sequence>
<keyword evidence="4" id="KW-1185">Reference proteome</keyword>
<reference evidence="3 4" key="1">
    <citation type="submission" date="2018-10" db="EMBL/GenBank/DDBJ databases">
        <title>Genomic Encyclopedia of Type Strains, Phase IV (KMG-IV): sequencing the most valuable type-strain genomes for metagenomic binning, comparative biology and taxonomic classification.</title>
        <authorList>
            <person name="Goeker M."/>
        </authorList>
    </citation>
    <scope>NUCLEOTIDE SEQUENCE [LARGE SCALE GENOMIC DNA]</scope>
    <source>
        <strain evidence="3 4">DSM 12769</strain>
    </source>
</reference>
<proteinExistence type="inferred from homology"/>
<dbReference type="PANTHER" id="PTHR37423">
    <property type="entry name" value="SOLUBLE LYTIC MUREIN TRANSGLYCOSYLASE-RELATED"/>
    <property type="match status" value="1"/>
</dbReference>
<dbReference type="AlphaFoldDB" id="A0A498C9Y4"/>
<dbReference type="PANTHER" id="PTHR37423:SF2">
    <property type="entry name" value="MEMBRANE-BOUND LYTIC MUREIN TRANSGLYCOSYLASE C"/>
    <property type="match status" value="1"/>
</dbReference>
<dbReference type="InterPro" id="IPR023346">
    <property type="entry name" value="Lysozyme-like_dom_sf"/>
</dbReference>
<name>A0A498C9Y4_9GAMM</name>
<dbReference type="RefSeq" id="WP_121441638.1">
    <property type="nucleotide sequence ID" value="NZ_RCDA01000001.1"/>
</dbReference>
<dbReference type="Gene3D" id="1.10.530.10">
    <property type="match status" value="1"/>
</dbReference>
<evidence type="ECO:0000256" key="1">
    <source>
        <dbReference type="ARBA" id="ARBA00007734"/>
    </source>
</evidence>
<comment type="caution">
    <text evidence="3">The sequence shown here is derived from an EMBL/GenBank/DDBJ whole genome shotgun (WGS) entry which is preliminary data.</text>
</comment>
<evidence type="ECO:0000313" key="4">
    <source>
        <dbReference type="Proteomes" id="UP000275461"/>
    </source>
</evidence>
<evidence type="ECO:0000259" key="2">
    <source>
        <dbReference type="Pfam" id="PF01464"/>
    </source>
</evidence>
<dbReference type="OrthoDB" id="92254at2"/>
<dbReference type="SUPFAM" id="SSF53955">
    <property type="entry name" value="Lysozyme-like"/>
    <property type="match status" value="1"/>
</dbReference>
<evidence type="ECO:0000313" key="3">
    <source>
        <dbReference type="EMBL" id="RLK51216.1"/>
    </source>
</evidence>
<dbReference type="InterPro" id="IPR008258">
    <property type="entry name" value="Transglycosylase_SLT_dom_1"/>
</dbReference>
<dbReference type="Pfam" id="PF01464">
    <property type="entry name" value="SLT"/>
    <property type="match status" value="1"/>
</dbReference>
<comment type="similarity">
    <text evidence="1">Belongs to the transglycosylase Slt family.</text>
</comment>
<gene>
    <name evidence="3" type="ORF">DFR31_1138</name>
</gene>
<feature type="domain" description="Transglycosylase SLT" evidence="2">
    <location>
        <begin position="104"/>
        <end position="200"/>
    </location>
</feature>
<protein>
    <submittedName>
        <fullName evidence="3">Transglycosylase-like protein with SLT domain</fullName>
    </submittedName>
</protein>
<accession>A0A498C9Y4</accession>
<dbReference type="EMBL" id="RCDA01000001">
    <property type="protein sequence ID" value="RLK51216.1"/>
    <property type="molecule type" value="Genomic_DNA"/>
</dbReference>